<name>A0A5K3F1A8_MESCO</name>
<feature type="compositionally biased region" description="Low complexity" evidence="1">
    <location>
        <begin position="23"/>
        <end position="48"/>
    </location>
</feature>
<dbReference type="AlphaFoldDB" id="A0A5K3F1A8"/>
<organism evidence="2">
    <name type="scientific">Mesocestoides corti</name>
    <name type="common">Flatworm</name>
    <dbReference type="NCBI Taxonomy" id="53468"/>
    <lineage>
        <taxon>Eukaryota</taxon>
        <taxon>Metazoa</taxon>
        <taxon>Spiralia</taxon>
        <taxon>Lophotrochozoa</taxon>
        <taxon>Platyhelminthes</taxon>
        <taxon>Cestoda</taxon>
        <taxon>Eucestoda</taxon>
        <taxon>Cyclophyllidea</taxon>
        <taxon>Mesocestoididae</taxon>
        <taxon>Mesocestoides</taxon>
    </lineage>
</organism>
<evidence type="ECO:0000313" key="2">
    <source>
        <dbReference type="WBParaSite" id="MCU_004629-RA"/>
    </source>
</evidence>
<sequence>MNLMQFFFHPKDLQSRISYSRSASGISMSGSGTSESELSESSLSTLNSFKKTTDSDNKSMA</sequence>
<protein>
    <submittedName>
        <fullName evidence="2">G_PROTEIN_RECEP_F1_2 domain-containing protein</fullName>
    </submittedName>
</protein>
<reference evidence="2" key="1">
    <citation type="submission" date="2019-11" db="UniProtKB">
        <authorList>
            <consortium name="WormBaseParasite"/>
        </authorList>
    </citation>
    <scope>IDENTIFICATION</scope>
</reference>
<proteinExistence type="predicted"/>
<accession>A0A5K3F1A8</accession>
<feature type="compositionally biased region" description="Basic and acidic residues" evidence="1">
    <location>
        <begin position="51"/>
        <end position="61"/>
    </location>
</feature>
<feature type="region of interest" description="Disordered" evidence="1">
    <location>
        <begin position="23"/>
        <end position="61"/>
    </location>
</feature>
<dbReference type="WBParaSite" id="MCU_004629-RA">
    <property type="protein sequence ID" value="MCU_004629-RA"/>
    <property type="gene ID" value="MCU_004629"/>
</dbReference>
<evidence type="ECO:0000256" key="1">
    <source>
        <dbReference type="SAM" id="MobiDB-lite"/>
    </source>
</evidence>